<gene>
    <name evidence="20" type="ORF">LY89DRAFT_698082</name>
</gene>
<keyword evidence="6" id="KW-0285">Flavoprotein</keyword>
<dbReference type="Pfam" id="PF01070">
    <property type="entry name" value="FMN_dh"/>
    <property type="match status" value="1"/>
</dbReference>
<comment type="catalytic activity">
    <reaction evidence="12">
        <text>(S)-lactate + 2 Fe(III)-[cytochrome c] = 2 Fe(II)-[cytochrome c] + pyruvate + 2 H(+)</text>
        <dbReference type="Rhea" id="RHEA:19909"/>
        <dbReference type="Rhea" id="RHEA-COMP:10350"/>
        <dbReference type="Rhea" id="RHEA-COMP:14399"/>
        <dbReference type="ChEBI" id="CHEBI:15361"/>
        <dbReference type="ChEBI" id="CHEBI:15378"/>
        <dbReference type="ChEBI" id="CHEBI:16651"/>
        <dbReference type="ChEBI" id="CHEBI:29033"/>
        <dbReference type="ChEBI" id="CHEBI:29034"/>
        <dbReference type="EC" id="1.1.2.3"/>
    </reaction>
    <physiologicalReaction direction="left-to-right" evidence="12">
        <dbReference type="Rhea" id="RHEA:19910"/>
    </physiologicalReaction>
</comment>
<dbReference type="EMBL" id="KQ947418">
    <property type="protein sequence ID" value="KUJ15189.1"/>
    <property type="molecule type" value="Genomic_DNA"/>
</dbReference>
<comment type="subcellular location">
    <subcellularLocation>
        <location evidence="3">Mitochondrion intermembrane space</location>
    </subcellularLocation>
</comment>
<name>A0A194X541_MOLSC</name>
<comment type="similarity">
    <text evidence="14">In the N-terminal section; belongs to the cytochrome b5 family.</text>
</comment>
<evidence type="ECO:0000256" key="17">
    <source>
        <dbReference type="RuleBase" id="RU362121"/>
    </source>
</evidence>
<evidence type="ECO:0000256" key="16">
    <source>
        <dbReference type="ARBA" id="ARBA00068515"/>
    </source>
</evidence>
<evidence type="ECO:0000256" key="11">
    <source>
        <dbReference type="ARBA" id="ARBA00023128"/>
    </source>
</evidence>
<dbReference type="STRING" id="149040.A0A194X541"/>
<dbReference type="PANTHER" id="PTHR10578">
    <property type="entry name" value="S -2-HYDROXY-ACID OXIDASE-RELATED"/>
    <property type="match status" value="1"/>
</dbReference>
<comment type="similarity">
    <text evidence="13">In the C-terminal section; belongs to the FMN-dependent alpha-hydroxy acid dehydrogenase family.</text>
</comment>
<evidence type="ECO:0000256" key="2">
    <source>
        <dbReference type="ARBA" id="ARBA00001970"/>
    </source>
</evidence>
<organism evidence="20 21">
    <name type="scientific">Mollisia scopiformis</name>
    <name type="common">Conifer needle endophyte fungus</name>
    <name type="synonym">Phialocephala scopiformis</name>
    <dbReference type="NCBI Taxonomy" id="149040"/>
    <lineage>
        <taxon>Eukaryota</taxon>
        <taxon>Fungi</taxon>
        <taxon>Dikarya</taxon>
        <taxon>Ascomycota</taxon>
        <taxon>Pezizomycotina</taxon>
        <taxon>Leotiomycetes</taxon>
        <taxon>Helotiales</taxon>
        <taxon>Mollisiaceae</taxon>
        <taxon>Mollisia</taxon>
    </lineage>
</organism>
<dbReference type="Gene3D" id="3.20.20.70">
    <property type="entry name" value="Aldolase class I"/>
    <property type="match status" value="1"/>
</dbReference>
<dbReference type="InterPro" id="IPR018506">
    <property type="entry name" value="Cyt_B5_heme-BS"/>
</dbReference>
<proteinExistence type="inferred from homology"/>
<keyword evidence="11" id="KW-0496">Mitochondrion</keyword>
<feature type="domain" description="FMN hydroxy acid dehydrogenase" evidence="19">
    <location>
        <begin position="99"/>
        <end position="461"/>
    </location>
</feature>
<dbReference type="Gene3D" id="3.10.120.10">
    <property type="entry name" value="Cytochrome b5-like heme/steroid binding domain"/>
    <property type="match status" value="1"/>
</dbReference>
<evidence type="ECO:0000313" key="20">
    <source>
        <dbReference type="EMBL" id="KUJ15189.1"/>
    </source>
</evidence>
<keyword evidence="5 17" id="KW-0349">Heme</keyword>
<dbReference type="InterPro" id="IPR036400">
    <property type="entry name" value="Cyt_B5-like_heme/steroid_sf"/>
</dbReference>
<dbReference type="InterPro" id="IPR037396">
    <property type="entry name" value="FMN_HAD"/>
</dbReference>
<dbReference type="KEGG" id="psco:LY89DRAFT_698082"/>
<dbReference type="PROSITE" id="PS51349">
    <property type="entry name" value="FMN_HYDROXY_ACID_DH_2"/>
    <property type="match status" value="1"/>
</dbReference>
<comment type="cofactor">
    <cofactor evidence="2">
        <name>heme b</name>
        <dbReference type="ChEBI" id="CHEBI:60344"/>
    </cofactor>
</comment>
<evidence type="ECO:0000256" key="13">
    <source>
        <dbReference type="ARBA" id="ARBA00061137"/>
    </source>
</evidence>
<evidence type="ECO:0000256" key="3">
    <source>
        <dbReference type="ARBA" id="ARBA00004569"/>
    </source>
</evidence>
<dbReference type="SMART" id="SM01117">
    <property type="entry name" value="Cyt-b5"/>
    <property type="match status" value="1"/>
</dbReference>
<dbReference type="GO" id="GO:0005758">
    <property type="term" value="C:mitochondrial intermembrane space"/>
    <property type="evidence" value="ECO:0007669"/>
    <property type="project" value="UniProtKB-SubCell"/>
</dbReference>
<dbReference type="Proteomes" id="UP000070700">
    <property type="component" value="Unassembled WGS sequence"/>
</dbReference>
<evidence type="ECO:0000256" key="4">
    <source>
        <dbReference type="ARBA" id="ARBA00011881"/>
    </source>
</evidence>
<evidence type="ECO:0000256" key="15">
    <source>
        <dbReference type="ARBA" id="ARBA00066458"/>
    </source>
</evidence>
<keyword evidence="21" id="KW-1185">Reference proteome</keyword>
<dbReference type="GeneID" id="28826681"/>
<evidence type="ECO:0000256" key="9">
    <source>
        <dbReference type="ARBA" id="ARBA00023002"/>
    </source>
</evidence>
<comment type="subunit">
    <text evidence="4">Homotetramer.</text>
</comment>
<dbReference type="GO" id="GO:0046872">
    <property type="term" value="F:metal ion binding"/>
    <property type="evidence" value="ECO:0007669"/>
    <property type="project" value="UniProtKB-UniRule"/>
</dbReference>
<evidence type="ECO:0000256" key="8">
    <source>
        <dbReference type="ARBA" id="ARBA00022723"/>
    </source>
</evidence>
<reference evidence="20 21" key="1">
    <citation type="submission" date="2015-10" db="EMBL/GenBank/DDBJ databases">
        <title>Full genome of DAOMC 229536 Phialocephala scopiformis, a fungal endophyte of spruce producing the potent anti-insectan compound rugulosin.</title>
        <authorList>
            <consortium name="DOE Joint Genome Institute"/>
            <person name="Walker A.K."/>
            <person name="Frasz S.L."/>
            <person name="Seifert K.A."/>
            <person name="Miller J.D."/>
            <person name="Mondo S.J."/>
            <person name="Labutti K."/>
            <person name="Lipzen A."/>
            <person name="Dockter R."/>
            <person name="Kennedy M."/>
            <person name="Grigoriev I.V."/>
            <person name="Spatafora J.W."/>
        </authorList>
    </citation>
    <scope>NUCLEOTIDE SEQUENCE [LARGE SCALE GENOMIC DNA]</scope>
    <source>
        <strain evidence="20 21">CBS 120377</strain>
    </source>
</reference>
<dbReference type="InterPro" id="IPR001199">
    <property type="entry name" value="Cyt_B5-like_heme/steroid-bd"/>
</dbReference>
<dbReference type="RefSeq" id="XP_018069544.1">
    <property type="nucleotide sequence ID" value="XM_018216955.1"/>
</dbReference>
<sequence length="483" mass="53304">MSQKLIHPTEVAKHVTEDSCWVALYGDVYDVTAFLQEHPGGSRAILRLAGRDATADYDPIHPPGILEETMKPIGKLEVDTKASSLQQRNDIDPKVEEVVDLHDLLNLDEIEALATKKMSKKAWAYFYSAGDDLISKKLNNSVYRSILFRPRIFVDCRKCDTSTSLLGHRVGTPLYVSPTATARLAHPTGEKGIAEGISSFGALQIMSNYASLTPEQIVADSAPGQIFGWQLYVYKDRTRSEKEIAKINSMRNKIKFICLTLDSPVMGKREDDERHGNAILTREADVDPKSVKRKKVIINSFPGPALDLTWKSTLEWLSKHTDLPIVLKGLQTYEDAYLAMKCASVKAVVISNHGGRSLDTASPAVHTLLEIRKYCPEVFDRMEVWVDGGIKRGTDIVKALCLGAKAVGVGRATLFGLGAGGVAGVERVYEILQAEIETCMRLLGVENINQLGPQYINSRAVERDIFDGDSSVANLDSWVKSNL</sequence>
<keyword evidence="10 17" id="KW-0408">Iron</keyword>
<dbReference type="AlphaFoldDB" id="A0A194X541"/>
<dbReference type="SUPFAM" id="SSF55856">
    <property type="entry name" value="Cytochrome b5-like heme/steroid binding domain"/>
    <property type="match status" value="1"/>
</dbReference>
<dbReference type="GO" id="GO:0020037">
    <property type="term" value="F:heme binding"/>
    <property type="evidence" value="ECO:0007669"/>
    <property type="project" value="UniProtKB-UniRule"/>
</dbReference>
<comment type="cofactor">
    <cofactor evidence="1">
        <name>FMN</name>
        <dbReference type="ChEBI" id="CHEBI:58210"/>
    </cofactor>
</comment>
<dbReference type="OrthoDB" id="1925334at2759"/>
<evidence type="ECO:0000259" key="18">
    <source>
        <dbReference type="PROSITE" id="PS50255"/>
    </source>
</evidence>
<evidence type="ECO:0000256" key="5">
    <source>
        <dbReference type="ARBA" id="ARBA00022617"/>
    </source>
</evidence>
<keyword evidence="8 17" id="KW-0479">Metal-binding</keyword>
<dbReference type="EC" id="1.1.2.3" evidence="15"/>
<feature type="domain" description="Cytochrome b5 heme-binding" evidence="18">
    <location>
        <begin position="3"/>
        <end position="62"/>
    </location>
</feature>
<keyword evidence="7" id="KW-0288">FMN</keyword>
<dbReference type="InterPro" id="IPR013785">
    <property type="entry name" value="Aldolase_TIM"/>
</dbReference>
<evidence type="ECO:0000313" key="21">
    <source>
        <dbReference type="Proteomes" id="UP000070700"/>
    </source>
</evidence>
<evidence type="ECO:0000256" key="10">
    <source>
        <dbReference type="ARBA" id="ARBA00023004"/>
    </source>
</evidence>
<comment type="similarity">
    <text evidence="17">Belongs to the cytochrome b5 family.</text>
</comment>
<evidence type="ECO:0000256" key="7">
    <source>
        <dbReference type="ARBA" id="ARBA00022643"/>
    </source>
</evidence>
<evidence type="ECO:0000256" key="6">
    <source>
        <dbReference type="ARBA" id="ARBA00022630"/>
    </source>
</evidence>
<protein>
    <recommendedName>
        <fullName evidence="16">L-lactate dehydrogenase (cytochrome)</fullName>
        <ecNumber evidence="15">1.1.2.3</ecNumber>
    </recommendedName>
</protein>
<dbReference type="PROSITE" id="PS50255">
    <property type="entry name" value="CYTOCHROME_B5_2"/>
    <property type="match status" value="1"/>
</dbReference>
<dbReference type="FunFam" id="3.20.20.70:FF:000062">
    <property type="entry name" value="Cytochrome b2, mitochondrial, putative"/>
    <property type="match status" value="1"/>
</dbReference>
<dbReference type="GO" id="GO:0004460">
    <property type="term" value="F:L-lactate dehydrogenase (cytochrome) activity"/>
    <property type="evidence" value="ECO:0007669"/>
    <property type="project" value="UniProtKB-EC"/>
</dbReference>
<dbReference type="InParanoid" id="A0A194X541"/>
<evidence type="ECO:0000256" key="14">
    <source>
        <dbReference type="ARBA" id="ARBA00061589"/>
    </source>
</evidence>
<dbReference type="Pfam" id="PF00173">
    <property type="entry name" value="Cyt-b5"/>
    <property type="match status" value="1"/>
</dbReference>
<dbReference type="PROSITE" id="PS00191">
    <property type="entry name" value="CYTOCHROME_B5_1"/>
    <property type="match status" value="1"/>
</dbReference>
<dbReference type="PANTHER" id="PTHR10578:SF82">
    <property type="entry name" value="CYTOCHROME B2, PUTATIVE (AFU_ORTHOLOGUE AFUA_1G07200)-RELATED"/>
    <property type="match status" value="1"/>
</dbReference>
<dbReference type="PRINTS" id="PR00363">
    <property type="entry name" value="CYTOCHROMEB5"/>
</dbReference>
<evidence type="ECO:0000256" key="1">
    <source>
        <dbReference type="ARBA" id="ARBA00001917"/>
    </source>
</evidence>
<evidence type="ECO:0000259" key="19">
    <source>
        <dbReference type="PROSITE" id="PS51349"/>
    </source>
</evidence>
<accession>A0A194X541</accession>
<dbReference type="SUPFAM" id="SSF51395">
    <property type="entry name" value="FMN-linked oxidoreductases"/>
    <property type="match status" value="1"/>
</dbReference>
<dbReference type="InterPro" id="IPR000262">
    <property type="entry name" value="FMN-dep_DH"/>
</dbReference>
<evidence type="ECO:0000256" key="12">
    <source>
        <dbReference type="ARBA" id="ARBA00052399"/>
    </source>
</evidence>
<keyword evidence="9" id="KW-0560">Oxidoreductase</keyword>